<gene>
    <name evidence="4" type="ORF">M436DRAFT_52872</name>
</gene>
<dbReference type="STRING" id="1043004.A0A074WC50"/>
<accession>A0A074WC50</accession>
<dbReference type="AlphaFoldDB" id="A0A074WC50"/>
<dbReference type="Proteomes" id="UP000027730">
    <property type="component" value="Unassembled WGS sequence"/>
</dbReference>
<evidence type="ECO:0000256" key="1">
    <source>
        <dbReference type="ARBA" id="ARBA00023002"/>
    </source>
</evidence>
<dbReference type="InterPro" id="IPR036291">
    <property type="entry name" value="NAD(P)-bd_dom_sf"/>
</dbReference>
<dbReference type="EMBL" id="KL584716">
    <property type="protein sequence ID" value="KEQ70685.1"/>
    <property type="molecule type" value="Genomic_DNA"/>
</dbReference>
<reference evidence="4 5" key="1">
    <citation type="journal article" date="2014" name="BMC Genomics">
        <title>Genome sequencing of four Aureobasidium pullulans varieties: biotechnological potential, stress tolerance, and description of new species.</title>
        <authorList>
            <person name="Gostin Ar C."/>
            <person name="Ohm R.A."/>
            <person name="Kogej T."/>
            <person name="Sonjak S."/>
            <person name="Turk M."/>
            <person name="Zajc J."/>
            <person name="Zalar P."/>
            <person name="Grube M."/>
            <person name="Sun H."/>
            <person name="Han J."/>
            <person name="Sharma A."/>
            <person name="Chiniquy J."/>
            <person name="Ngan C.Y."/>
            <person name="Lipzen A."/>
            <person name="Barry K."/>
            <person name="Grigoriev I.V."/>
            <person name="Gunde-Cimerman N."/>
        </authorList>
    </citation>
    <scope>NUCLEOTIDE SEQUENCE [LARGE SCALE GENOMIC DNA]</scope>
    <source>
        <strain evidence="4 5">CBS 147.97</strain>
    </source>
</reference>
<organism evidence="4 5">
    <name type="scientific">Aureobasidium namibiae CBS 147.97</name>
    <dbReference type="NCBI Taxonomy" id="1043004"/>
    <lineage>
        <taxon>Eukaryota</taxon>
        <taxon>Fungi</taxon>
        <taxon>Dikarya</taxon>
        <taxon>Ascomycota</taxon>
        <taxon>Pezizomycotina</taxon>
        <taxon>Dothideomycetes</taxon>
        <taxon>Dothideomycetidae</taxon>
        <taxon>Dothideales</taxon>
        <taxon>Saccotheciaceae</taxon>
        <taxon>Aureobasidium</taxon>
    </lineage>
</organism>
<dbReference type="InterPro" id="IPR050425">
    <property type="entry name" value="NAD(P)_dehydrat-like"/>
</dbReference>
<sequence length="338" mass="37565">MPPIQKGSTVLVTGANGFIGSHIVDQLLQLDYKVRGTVRTEAKGKWVQDFFDNKYGQGKLELVVVPAMGVKGAFDDAVKGCEGVVHVATNISFSKNPNEVIPDVINGVTHTLDAANKEPSVKRFVFTSSSTAATNPIPNKEFNVDQSSWNQYAIDKAWADPPYTEADRAWNVYGASKTQGEQAVWKYVKENNPHFECNTILPNANFGPILDKSQDASTAGWIRDIFTKGFAPQLEQIPPQWFVNVQDTARLHVAALIDADIKNERVFAYAEPFNWNDALAAMRKARPDSEVPEDRKDNSRDLSKILPQARAEEILKKNFGQDKFIGLEESIEANIQNL</sequence>
<dbReference type="PANTHER" id="PTHR10366">
    <property type="entry name" value="NAD DEPENDENT EPIMERASE/DEHYDRATASE"/>
    <property type="match status" value="1"/>
</dbReference>
<dbReference type="GeneID" id="25411669"/>
<dbReference type="Pfam" id="PF01370">
    <property type="entry name" value="Epimerase"/>
    <property type="match status" value="1"/>
</dbReference>
<dbReference type="HOGENOM" id="CLU_007383_9_2_1"/>
<dbReference type="FunFam" id="3.40.50.720:FF:000426">
    <property type="entry name" value="Aldehyde reductase 2"/>
    <property type="match status" value="1"/>
</dbReference>
<protein>
    <submittedName>
        <fullName evidence="4">NAD(P)-binding protein</fullName>
    </submittedName>
</protein>
<dbReference type="Gene3D" id="3.40.50.720">
    <property type="entry name" value="NAD(P)-binding Rossmann-like Domain"/>
    <property type="match status" value="1"/>
</dbReference>
<evidence type="ECO:0000259" key="3">
    <source>
        <dbReference type="Pfam" id="PF01370"/>
    </source>
</evidence>
<keyword evidence="1" id="KW-0560">Oxidoreductase</keyword>
<dbReference type="InterPro" id="IPR001509">
    <property type="entry name" value="Epimerase_deHydtase"/>
</dbReference>
<dbReference type="GO" id="GO:0016616">
    <property type="term" value="F:oxidoreductase activity, acting on the CH-OH group of donors, NAD or NADP as acceptor"/>
    <property type="evidence" value="ECO:0007669"/>
    <property type="project" value="TreeGrafter"/>
</dbReference>
<dbReference type="OrthoDB" id="2735536at2759"/>
<name>A0A074WC50_9PEZI</name>
<dbReference type="SUPFAM" id="SSF51735">
    <property type="entry name" value="NAD(P)-binding Rossmann-fold domains"/>
    <property type="match status" value="1"/>
</dbReference>
<evidence type="ECO:0000313" key="5">
    <source>
        <dbReference type="Proteomes" id="UP000027730"/>
    </source>
</evidence>
<evidence type="ECO:0000313" key="4">
    <source>
        <dbReference type="EMBL" id="KEQ70685.1"/>
    </source>
</evidence>
<feature type="domain" description="NAD-dependent epimerase/dehydratase" evidence="3">
    <location>
        <begin position="10"/>
        <end position="258"/>
    </location>
</feature>
<dbReference type="PANTHER" id="PTHR10366:SF562">
    <property type="entry name" value="ALDEHYDE REDUCTASE II (AFU_ORTHOLOGUE AFUA_1G11360)"/>
    <property type="match status" value="1"/>
</dbReference>
<keyword evidence="5" id="KW-1185">Reference proteome</keyword>
<proteinExistence type="inferred from homology"/>
<evidence type="ECO:0000256" key="2">
    <source>
        <dbReference type="ARBA" id="ARBA00023445"/>
    </source>
</evidence>
<comment type="similarity">
    <text evidence="2">Belongs to the NAD(P)-dependent epimerase/dehydratase family. Dihydroflavonol-4-reductase subfamily.</text>
</comment>
<dbReference type="RefSeq" id="XP_013424822.1">
    <property type="nucleotide sequence ID" value="XM_013569368.1"/>
</dbReference>